<dbReference type="SUPFAM" id="SSF46689">
    <property type="entry name" value="Homeodomain-like"/>
    <property type="match status" value="1"/>
</dbReference>
<feature type="compositionally biased region" description="Low complexity" evidence="3">
    <location>
        <begin position="1"/>
        <end position="11"/>
    </location>
</feature>
<dbReference type="PRINTS" id="PR00455">
    <property type="entry name" value="HTHTETR"/>
</dbReference>
<dbReference type="PANTHER" id="PTHR30055">
    <property type="entry name" value="HTH-TYPE TRANSCRIPTIONAL REGULATOR RUTR"/>
    <property type="match status" value="1"/>
</dbReference>
<evidence type="ECO:0000256" key="2">
    <source>
        <dbReference type="PROSITE-ProRule" id="PRU00335"/>
    </source>
</evidence>
<feature type="domain" description="HTH tetR-type" evidence="4">
    <location>
        <begin position="46"/>
        <end position="106"/>
    </location>
</feature>
<evidence type="ECO:0000259" key="4">
    <source>
        <dbReference type="PROSITE" id="PS50977"/>
    </source>
</evidence>
<dbReference type="GO" id="GO:0000976">
    <property type="term" value="F:transcription cis-regulatory region binding"/>
    <property type="evidence" value="ECO:0007669"/>
    <property type="project" value="TreeGrafter"/>
</dbReference>
<accession>A0A937UT14</accession>
<keyword evidence="1 2" id="KW-0238">DNA-binding</keyword>
<dbReference type="Proteomes" id="UP000604475">
    <property type="component" value="Unassembled WGS sequence"/>
</dbReference>
<dbReference type="AlphaFoldDB" id="A0A937UT14"/>
<dbReference type="InterPro" id="IPR009057">
    <property type="entry name" value="Homeodomain-like_sf"/>
</dbReference>
<dbReference type="Gene3D" id="1.10.357.10">
    <property type="entry name" value="Tetracycline Repressor, domain 2"/>
    <property type="match status" value="1"/>
</dbReference>
<name>A0A937UT14_9ACTN</name>
<evidence type="ECO:0000313" key="5">
    <source>
        <dbReference type="EMBL" id="MBL7630795.1"/>
    </source>
</evidence>
<proteinExistence type="predicted"/>
<sequence>MSPSTATATAARPRDRSARLSGRYGGRVARREGEQVAASPVPRGRLDKRQAILEAAFDVFAREGYGPASVEVIATAAGAAKHTVYNHFGDKLGLLRAVIAAEAERTVTRNLAALDGLRAPAPDVRTALETTGFRLLQCFNDDRSSAMRRLVYAEIAQAPDLLDLLQGQTVDTVTETLADRLARLALAGQLSLDDPVEAAEQLKALLVGPTEGRSRLGTRHVPDADLRKVARSAVATFLRAFGPGTRPL</sequence>
<feature type="DNA-binding region" description="H-T-H motif" evidence="2">
    <location>
        <begin position="69"/>
        <end position="88"/>
    </location>
</feature>
<keyword evidence="6" id="KW-1185">Reference proteome</keyword>
<dbReference type="Pfam" id="PF14246">
    <property type="entry name" value="TetR_C_7"/>
    <property type="match status" value="1"/>
</dbReference>
<dbReference type="PROSITE" id="PS50977">
    <property type="entry name" value="HTH_TETR_2"/>
    <property type="match status" value="1"/>
</dbReference>
<dbReference type="PANTHER" id="PTHR30055:SF146">
    <property type="entry name" value="HTH-TYPE TRANSCRIPTIONAL DUAL REGULATOR CECR"/>
    <property type="match status" value="1"/>
</dbReference>
<dbReference type="SUPFAM" id="SSF48498">
    <property type="entry name" value="Tetracyclin repressor-like, C-terminal domain"/>
    <property type="match status" value="1"/>
</dbReference>
<dbReference type="InterPro" id="IPR036271">
    <property type="entry name" value="Tet_transcr_reg_TetR-rel_C_sf"/>
</dbReference>
<evidence type="ECO:0000313" key="6">
    <source>
        <dbReference type="Proteomes" id="UP000604475"/>
    </source>
</evidence>
<dbReference type="EMBL" id="JAEACQ010000254">
    <property type="protein sequence ID" value="MBL7630795.1"/>
    <property type="molecule type" value="Genomic_DNA"/>
</dbReference>
<dbReference type="InterPro" id="IPR039536">
    <property type="entry name" value="TetR_C_Proteobacteria"/>
</dbReference>
<dbReference type="Pfam" id="PF00440">
    <property type="entry name" value="TetR_N"/>
    <property type="match status" value="1"/>
</dbReference>
<dbReference type="InterPro" id="IPR050109">
    <property type="entry name" value="HTH-type_TetR-like_transc_reg"/>
</dbReference>
<evidence type="ECO:0000256" key="1">
    <source>
        <dbReference type="ARBA" id="ARBA00023125"/>
    </source>
</evidence>
<evidence type="ECO:0000256" key="3">
    <source>
        <dbReference type="SAM" id="MobiDB-lite"/>
    </source>
</evidence>
<comment type="caution">
    <text evidence="5">The sequence shown here is derived from an EMBL/GenBank/DDBJ whole genome shotgun (WGS) entry which is preliminary data.</text>
</comment>
<reference evidence="5" key="1">
    <citation type="submission" date="2020-12" db="EMBL/GenBank/DDBJ databases">
        <title>Genomic characterization of non-nitrogen-fixing Frankia strains.</title>
        <authorList>
            <person name="Carlos-Shanley C."/>
            <person name="Guerra T."/>
            <person name="Hahn D."/>
        </authorList>
    </citation>
    <scope>NUCLEOTIDE SEQUENCE</scope>
    <source>
        <strain evidence="5">CN6</strain>
    </source>
</reference>
<feature type="region of interest" description="Disordered" evidence="3">
    <location>
        <begin position="1"/>
        <end position="42"/>
    </location>
</feature>
<protein>
    <submittedName>
        <fullName evidence="5">TetR/AcrR family transcriptional regulator</fullName>
    </submittedName>
</protein>
<dbReference type="InterPro" id="IPR001647">
    <property type="entry name" value="HTH_TetR"/>
</dbReference>
<organism evidence="5 6">
    <name type="scientific">Frankia nepalensis</name>
    <dbReference type="NCBI Taxonomy" id="1836974"/>
    <lineage>
        <taxon>Bacteria</taxon>
        <taxon>Bacillati</taxon>
        <taxon>Actinomycetota</taxon>
        <taxon>Actinomycetes</taxon>
        <taxon>Frankiales</taxon>
        <taxon>Frankiaceae</taxon>
        <taxon>Frankia</taxon>
    </lineage>
</organism>
<gene>
    <name evidence="5" type="ORF">I7412_27270</name>
</gene>
<dbReference type="GO" id="GO:0003700">
    <property type="term" value="F:DNA-binding transcription factor activity"/>
    <property type="evidence" value="ECO:0007669"/>
    <property type="project" value="TreeGrafter"/>
</dbReference>